<dbReference type="InterPro" id="IPR036396">
    <property type="entry name" value="Cyt_P450_sf"/>
</dbReference>
<dbReference type="PANTHER" id="PTHR24279:SF120">
    <property type="entry name" value="CYTOCHROME P450"/>
    <property type="match status" value="1"/>
</dbReference>
<organism evidence="10 11">
    <name type="scientific">Hypsibius exemplaris</name>
    <name type="common">Freshwater tardigrade</name>
    <dbReference type="NCBI Taxonomy" id="2072580"/>
    <lineage>
        <taxon>Eukaryota</taxon>
        <taxon>Metazoa</taxon>
        <taxon>Ecdysozoa</taxon>
        <taxon>Tardigrada</taxon>
        <taxon>Eutardigrada</taxon>
        <taxon>Parachela</taxon>
        <taxon>Hypsibioidea</taxon>
        <taxon>Hypsibiidae</taxon>
        <taxon>Hypsibius</taxon>
    </lineage>
</organism>
<comment type="caution">
    <text evidence="10">The sequence shown here is derived from an EMBL/GenBank/DDBJ whole genome shotgun (WGS) entry which is preliminary data.</text>
</comment>
<keyword evidence="6 8" id="KW-0408">Iron</keyword>
<dbReference type="EMBL" id="MTYJ01000322">
    <property type="protein sequence ID" value="OWA53458.1"/>
    <property type="molecule type" value="Genomic_DNA"/>
</dbReference>
<gene>
    <name evidence="10" type="ORF">BV898_17886</name>
</gene>
<dbReference type="GO" id="GO:0016705">
    <property type="term" value="F:oxidoreductase activity, acting on paired donors, with incorporation or reduction of molecular oxygen"/>
    <property type="evidence" value="ECO:0007669"/>
    <property type="project" value="InterPro"/>
</dbReference>
<sequence>MSRLWPILRPAPSAVAQICPFSRPNTVSGTAAAANIVLLPTAPARGESTFAEPAAAFLQRQCPMSGTSAVGGGLPVKAIPGPPGLPLVGTLWSYVKKNGFKFNKLFEAHAFNFNEYGPFFRENIVGRKFNVLRDLKEWKTKVIQQEPKCPQRVALEPMVRYRKMRGLSQGLVNSQGEEWYRFRSTFDKKLLAPKEIECHFDPLSGVADDFISHLQRQAKEQDNTVFNIENEVFKWSLESICAVLFRTRLGCFEDPPSRDAQEFITNCRRFFTTMQTLMYEPPYRKWLSSRTWDDFVECSDALLEQGMRLTDNVPEDSLASHFLHNSKLKREEVALSLLDLIIGAMETSTKTMIWNLYCLAKWQDAQERVHGEVASVVGDRQLELDDLKNMPLVKASLKETLRLYPAPFVISRIMQSDTNVRGYNVPKGEEIVISLWSIGHDESLFPDHKNFVPERWMKDQADEAQRMYCSLPFGHGRRMCIGRRVAEMEIYILLSKLISRCRLEDANVGSVEPVIEMTLAQDRPVHLRLIDRKPEVVPGI</sequence>
<evidence type="ECO:0000256" key="1">
    <source>
        <dbReference type="ARBA" id="ARBA00001971"/>
    </source>
</evidence>
<dbReference type="Proteomes" id="UP000192578">
    <property type="component" value="Unassembled WGS sequence"/>
</dbReference>
<dbReference type="InterPro" id="IPR002401">
    <property type="entry name" value="Cyt_P450_E_grp-I"/>
</dbReference>
<dbReference type="PANTHER" id="PTHR24279">
    <property type="entry name" value="CYTOCHROME P450"/>
    <property type="match status" value="1"/>
</dbReference>
<dbReference type="Gene3D" id="1.10.630.10">
    <property type="entry name" value="Cytochrome P450"/>
    <property type="match status" value="1"/>
</dbReference>
<evidence type="ECO:0000256" key="7">
    <source>
        <dbReference type="ARBA" id="ARBA00023033"/>
    </source>
</evidence>
<keyword evidence="4 8" id="KW-0479">Metal-binding</keyword>
<name>A0A9X6NIC6_HYPEX</name>
<evidence type="ECO:0000313" key="11">
    <source>
        <dbReference type="Proteomes" id="UP000192578"/>
    </source>
</evidence>
<evidence type="ECO:0000256" key="8">
    <source>
        <dbReference type="PIRSR" id="PIRSR602401-1"/>
    </source>
</evidence>
<proteinExistence type="inferred from homology"/>
<dbReference type="AlphaFoldDB" id="A0A9X6NIC6"/>
<dbReference type="GO" id="GO:0020037">
    <property type="term" value="F:heme binding"/>
    <property type="evidence" value="ECO:0007669"/>
    <property type="project" value="InterPro"/>
</dbReference>
<keyword evidence="11" id="KW-1185">Reference proteome</keyword>
<comment type="similarity">
    <text evidence="2 9">Belongs to the cytochrome P450 family.</text>
</comment>
<protein>
    <submittedName>
        <fullName evidence="10">Cytochrome P450 10</fullName>
    </submittedName>
</protein>
<dbReference type="SUPFAM" id="SSF48264">
    <property type="entry name" value="Cytochrome P450"/>
    <property type="match status" value="1"/>
</dbReference>
<evidence type="ECO:0000313" key="10">
    <source>
        <dbReference type="EMBL" id="OWA53458.1"/>
    </source>
</evidence>
<reference evidence="11" key="1">
    <citation type="submission" date="2017-01" db="EMBL/GenBank/DDBJ databases">
        <title>Comparative genomics of anhydrobiosis in the tardigrade Hypsibius dujardini.</title>
        <authorList>
            <person name="Yoshida Y."/>
            <person name="Koutsovoulos G."/>
            <person name="Laetsch D."/>
            <person name="Stevens L."/>
            <person name="Kumar S."/>
            <person name="Horikawa D."/>
            <person name="Ishino K."/>
            <person name="Komine S."/>
            <person name="Tomita M."/>
            <person name="Blaxter M."/>
            <person name="Arakawa K."/>
        </authorList>
    </citation>
    <scope>NUCLEOTIDE SEQUENCE [LARGE SCALE GENOMIC DNA]</scope>
    <source>
        <strain evidence="11">Z151</strain>
    </source>
</reference>
<dbReference type="PRINTS" id="PR00385">
    <property type="entry name" value="P450"/>
</dbReference>
<keyword evidence="7 9" id="KW-0503">Monooxygenase</keyword>
<dbReference type="GO" id="GO:0004497">
    <property type="term" value="F:monooxygenase activity"/>
    <property type="evidence" value="ECO:0007669"/>
    <property type="project" value="UniProtKB-KW"/>
</dbReference>
<dbReference type="InterPro" id="IPR001128">
    <property type="entry name" value="Cyt_P450"/>
</dbReference>
<evidence type="ECO:0000256" key="4">
    <source>
        <dbReference type="ARBA" id="ARBA00022723"/>
    </source>
</evidence>
<evidence type="ECO:0000256" key="5">
    <source>
        <dbReference type="ARBA" id="ARBA00023002"/>
    </source>
</evidence>
<evidence type="ECO:0000256" key="2">
    <source>
        <dbReference type="ARBA" id="ARBA00010617"/>
    </source>
</evidence>
<dbReference type="Pfam" id="PF00067">
    <property type="entry name" value="p450"/>
    <property type="match status" value="1"/>
</dbReference>
<evidence type="ECO:0000256" key="3">
    <source>
        <dbReference type="ARBA" id="ARBA00022617"/>
    </source>
</evidence>
<dbReference type="InterPro" id="IPR050479">
    <property type="entry name" value="CYP11_CYP27_families"/>
</dbReference>
<dbReference type="PRINTS" id="PR00463">
    <property type="entry name" value="EP450I"/>
</dbReference>
<keyword evidence="3 8" id="KW-0349">Heme</keyword>
<dbReference type="GO" id="GO:0005506">
    <property type="term" value="F:iron ion binding"/>
    <property type="evidence" value="ECO:0007669"/>
    <property type="project" value="InterPro"/>
</dbReference>
<dbReference type="CDD" id="cd11054">
    <property type="entry name" value="CYP24A1-like"/>
    <property type="match status" value="1"/>
</dbReference>
<dbReference type="InterPro" id="IPR017972">
    <property type="entry name" value="Cyt_P450_CS"/>
</dbReference>
<dbReference type="PROSITE" id="PS00086">
    <property type="entry name" value="CYTOCHROME_P450"/>
    <property type="match status" value="1"/>
</dbReference>
<keyword evidence="5 9" id="KW-0560">Oxidoreductase</keyword>
<dbReference type="OrthoDB" id="3945418at2759"/>
<comment type="cofactor">
    <cofactor evidence="1 8">
        <name>heme</name>
        <dbReference type="ChEBI" id="CHEBI:30413"/>
    </cofactor>
</comment>
<evidence type="ECO:0000256" key="9">
    <source>
        <dbReference type="RuleBase" id="RU000461"/>
    </source>
</evidence>
<feature type="binding site" description="axial binding residue" evidence="8">
    <location>
        <position position="480"/>
    </location>
    <ligand>
        <name>heme</name>
        <dbReference type="ChEBI" id="CHEBI:30413"/>
    </ligand>
    <ligandPart>
        <name>Fe</name>
        <dbReference type="ChEBI" id="CHEBI:18248"/>
    </ligandPart>
</feature>
<accession>A0A9X6NIC6</accession>
<evidence type="ECO:0000256" key="6">
    <source>
        <dbReference type="ARBA" id="ARBA00023004"/>
    </source>
</evidence>